<accession>A0A4V2JHE8</accession>
<evidence type="ECO:0000259" key="1">
    <source>
        <dbReference type="PROSITE" id="PS50043"/>
    </source>
</evidence>
<dbReference type="PROSITE" id="PS50043">
    <property type="entry name" value="HTH_LUXR_2"/>
    <property type="match status" value="1"/>
</dbReference>
<dbReference type="SUPFAM" id="SSF46894">
    <property type="entry name" value="C-terminal effector domain of the bipartite response regulators"/>
    <property type="match status" value="1"/>
</dbReference>
<dbReference type="InterPro" id="IPR000792">
    <property type="entry name" value="Tscrpt_reg_LuxR_C"/>
</dbReference>
<dbReference type="InterPro" id="IPR036388">
    <property type="entry name" value="WH-like_DNA-bd_sf"/>
</dbReference>
<organism evidence="2 3">
    <name type="scientific">Streptomyces kasugaensis</name>
    <dbReference type="NCBI Taxonomy" id="1946"/>
    <lineage>
        <taxon>Bacteria</taxon>
        <taxon>Bacillati</taxon>
        <taxon>Actinomycetota</taxon>
        <taxon>Actinomycetes</taxon>
        <taxon>Kitasatosporales</taxon>
        <taxon>Streptomycetaceae</taxon>
        <taxon>Streptomyces</taxon>
    </lineage>
</organism>
<dbReference type="EMBL" id="SIXH01000943">
    <property type="protein sequence ID" value="TBO54381.1"/>
    <property type="molecule type" value="Genomic_DNA"/>
</dbReference>
<dbReference type="GO" id="GO:0006355">
    <property type="term" value="P:regulation of DNA-templated transcription"/>
    <property type="evidence" value="ECO:0007669"/>
    <property type="project" value="InterPro"/>
</dbReference>
<evidence type="ECO:0000313" key="3">
    <source>
        <dbReference type="Proteomes" id="UP000292452"/>
    </source>
</evidence>
<dbReference type="Gene3D" id="1.10.10.10">
    <property type="entry name" value="Winged helix-like DNA-binding domain superfamily/Winged helix DNA-binding domain"/>
    <property type="match status" value="1"/>
</dbReference>
<dbReference type="SMART" id="SM00421">
    <property type="entry name" value="HTH_LUXR"/>
    <property type="match status" value="1"/>
</dbReference>
<reference evidence="2 3" key="1">
    <citation type="submission" date="2019-02" db="EMBL/GenBank/DDBJ databases">
        <title>Draft Genome Sequence of Streptomyces sp. AM-2504, identified by 16S rRNA comparative analysis as a Streptomyces Kasugaensis strain.</title>
        <authorList>
            <person name="Napolioni V."/>
            <person name="Giuliodori A.M."/>
            <person name="Spurio R."/>
            <person name="Fabbretti A."/>
        </authorList>
    </citation>
    <scope>NUCLEOTIDE SEQUENCE [LARGE SCALE GENOMIC DNA]</scope>
    <source>
        <strain evidence="2 3">AM-2504</strain>
    </source>
</reference>
<keyword evidence="3" id="KW-1185">Reference proteome</keyword>
<sequence length="51" mass="5460">SNKEIAASLVIAQRTAENHVERILAKLGFTSRSQVAVWVHEGRGESASGTP</sequence>
<dbReference type="InterPro" id="IPR016032">
    <property type="entry name" value="Sig_transdc_resp-reg_C-effctor"/>
</dbReference>
<protein>
    <recommendedName>
        <fullName evidence="1">HTH luxR-type domain-containing protein</fullName>
    </recommendedName>
</protein>
<dbReference type="GO" id="GO:0003677">
    <property type="term" value="F:DNA binding"/>
    <property type="evidence" value="ECO:0007669"/>
    <property type="project" value="InterPro"/>
</dbReference>
<evidence type="ECO:0000313" key="2">
    <source>
        <dbReference type="EMBL" id="TBO54381.1"/>
    </source>
</evidence>
<dbReference type="Pfam" id="PF00196">
    <property type="entry name" value="GerE"/>
    <property type="match status" value="1"/>
</dbReference>
<proteinExistence type="predicted"/>
<dbReference type="AlphaFoldDB" id="A0A4V2JHE8"/>
<feature type="non-terminal residue" evidence="2">
    <location>
        <position position="1"/>
    </location>
</feature>
<gene>
    <name evidence="2" type="ORF">EYS09_38825</name>
</gene>
<feature type="domain" description="HTH luxR-type" evidence="1">
    <location>
        <begin position="1"/>
        <end position="43"/>
    </location>
</feature>
<dbReference type="Proteomes" id="UP000292452">
    <property type="component" value="Unassembled WGS sequence"/>
</dbReference>
<name>A0A4V2JHE8_STRKA</name>
<comment type="caution">
    <text evidence="2">The sequence shown here is derived from an EMBL/GenBank/DDBJ whole genome shotgun (WGS) entry which is preliminary data.</text>
</comment>